<dbReference type="GO" id="GO:0005886">
    <property type="term" value="C:plasma membrane"/>
    <property type="evidence" value="ECO:0007669"/>
    <property type="project" value="UniProtKB-SubCell"/>
</dbReference>
<evidence type="ECO:0000256" key="6">
    <source>
        <dbReference type="ARBA" id="ARBA00022842"/>
    </source>
</evidence>
<dbReference type="InterPro" id="IPR002523">
    <property type="entry name" value="MgTranspt_CorA/ZnTranspt_ZntB"/>
</dbReference>
<dbReference type="GO" id="GO:0015095">
    <property type="term" value="F:magnesium ion transmembrane transporter activity"/>
    <property type="evidence" value="ECO:0007669"/>
    <property type="project" value="TreeGrafter"/>
</dbReference>
<protein>
    <submittedName>
        <fullName evidence="13">Transporter</fullName>
    </submittedName>
</protein>
<keyword evidence="6" id="KW-0460">Magnesium</keyword>
<keyword evidence="7 12" id="KW-1133">Transmembrane helix</keyword>
<evidence type="ECO:0000256" key="1">
    <source>
        <dbReference type="ARBA" id="ARBA00004651"/>
    </source>
</evidence>
<keyword evidence="3" id="KW-0813">Transport</keyword>
<accession>A0A2V1HSC1</accession>
<dbReference type="PANTHER" id="PTHR46494:SF1">
    <property type="entry name" value="CORA FAMILY METAL ION TRANSPORTER (EUROFUNG)"/>
    <property type="match status" value="1"/>
</dbReference>
<keyword evidence="5 12" id="KW-0812">Transmembrane</keyword>
<dbReference type="AlphaFoldDB" id="A0A2V1HSC1"/>
<evidence type="ECO:0000256" key="5">
    <source>
        <dbReference type="ARBA" id="ARBA00022692"/>
    </source>
</evidence>
<dbReference type="InterPro" id="IPR045861">
    <property type="entry name" value="CorA_cytoplasmic_dom"/>
</dbReference>
<evidence type="ECO:0000256" key="4">
    <source>
        <dbReference type="ARBA" id="ARBA00022475"/>
    </source>
</evidence>
<evidence type="ECO:0000313" key="13">
    <source>
        <dbReference type="EMBL" id="PVZ93939.1"/>
    </source>
</evidence>
<keyword evidence="8" id="KW-0406">Ion transport</keyword>
<dbReference type="OrthoDB" id="9803416at2"/>
<gene>
    <name evidence="13" type="ORF">DDQ50_09205</name>
</gene>
<dbReference type="GO" id="GO:0000287">
    <property type="term" value="F:magnesium ion binding"/>
    <property type="evidence" value="ECO:0007669"/>
    <property type="project" value="TreeGrafter"/>
</dbReference>
<evidence type="ECO:0000256" key="12">
    <source>
        <dbReference type="SAM" id="Phobius"/>
    </source>
</evidence>
<comment type="subcellular location">
    <subcellularLocation>
        <location evidence="1">Cell membrane</location>
        <topology evidence="1">Multi-pass membrane protein</topology>
    </subcellularLocation>
</comment>
<proteinExistence type="inferred from homology"/>
<sequence length="338" mass="37676">MPLIDNAVYVDGHRAAEPQTLEETFETAQRLGGMAWIGLYRPSEEELRAVADEFGLHPLSVEDALAGHQRAKAEKYGDVSFVVLRPARYLDAEEKVEFGEVHVFVGPTFVVTVRHAESPDLGAVRRRMEENPELLALGPRAVLYGVLDQVVDEYGPVTSGLENDIDEIEDQLFGEGSAVSRRIYELSREVMAFQRAVTPIIGILDDIERAYAAHDVDIELRRNLGDVHDHAIRVAERADSFRVLLQNALVTNSTLAAEAQNNEMRRMTEASLAQGEQVKRISSYAAILFAPSLIGSVYGMNFDNMPELHWYFGYPIAIGLMLALSGGLYLVFKRKGWL</sequence>
<evidence type="ECO:0000256" key="3">
    <source>
        <dbReference type="ARBA" id="ARBA00022448"/>
    </source>
</evidence>
<evidence type="ECO:0000256" key="10">
    <source>
        <dbReference type="ARBA" id="ARBA00034269"/>
    </source>
</evidence>
<feature type="transmembrane region" description="Helical" evidence="12">
    <location>
        <begin position="312"/>
        <end position="332"/>
    </location>
</feature>
<keyword evidence="9 12" id="KW-0472">Membrane</keyword>
<dbReference type="InterPro" id="IPR045863">
    <property type="entry name" value="CorA_TM1_TM2"/>
</dbReference>
<dbReference type="Gene3D" id="3.30.460.20">
    <property type="entry name" value="CorA soluble domain-like"/>
    <property type="match status" value="1"/>
</dbReference>
<name>A0A2V1HSC1_9MICO</name>
<dbReference type="FunFam" id="1.20.58.340:FF:000004">
    <property type="entry name" value="Magnesium transport protein CorA"/>
    <property type="match status" value="1"/>
</dbReference>
<dbReference type="Gene3D" id="1.20.58.340">
    <property type="entry name" value="Magnesium transport protein CorA, transmembrane region"/>
    <property type="match status" value="2"/>
</dbReference>
<comment type="catalytic activity">
    <reaction evidence="10">
        <text>Mg(2+)(in) = Mg(2+)(out)</text>
        <dbReference type="Rhea" id="RHEA:29827"/>
        <dbReference type="ChEBI" id="CHEBI:18420"/>
    </reaction>
</comment>
<evidence type="ECO:0000256" key="7">
    <source>
        <dbReference type="ARBA" id="ARBA00022989"/>
    </source>
</evidence>
<dbReference type="PANTHER" id="PTHR46494">
    <property type="entry name" value="CORA FAMILY METAL ION TRANSPORTER (EUROFUNG)"/>
    <property type="match status" value="1"/>
</dbReference>
<organism evidence="13 14">
    <name type="scientific">Amnibacterium flavum</name>
    <dbReference type="NCBI Taxonomy" id="2173173"/>
    <lineage>
        <taxon>Bacteria</taxon>
        <taxon>Bacillati</taxon>
        <taxon>Actinomycetota</taxon>
        <taxon>Actinomycetes</taxon>
        <taxon>Micrococcales</taxon>
        <taxon>Microbacteriaceae</taxon>
        <taxon>Amnibacterium</taxon>
    </lineage>
</organism>
<comment type="function">
    <text evidence="11">Mediates influx of magnesium ions. Alternates between open and closed states. Activated by low cytoplasmic Mg(2+) levels. Inactive when cytoplasmic Mg(2+) levels are high.</text>
</comment>
<evidence type="ECO:0000313" key="14">
    <source>
        <dbReference type="Proteomes" id="UP000244893"/>
    </source>
</evidence>
<dbReference type="Pfam" id="PF01544">
    <property type="entry name" value="CorA"/>
    <property type="match status" value="1"/>
</dbReference>
<dbReference type="CDD" id="cd12830">
    <property type="entry name" value="MtCorA-like"/>
    <property type="match status" value="1"/>
</dbReference>
<evidence type="ECO:0000256" key="11">
    <source>
        <dbReference type="ARBA" id="ARBA00045497"/>
    </source>
</evidence>
<comment type="similarity">
    <text evidence="2">Belongs to the CorA metal ion transporter (MIT) (TC 1.A.35) family.</text>
</comment>
<dbReference type="GO" id="GO:0015087">
    <property type="term" value="F:cobalt ion transmembrane transporter activity"/>
    <property type="evidence" value="ECO:0007669"/>
    <property type="project" value="TreeGrafter"/>
</dbReference>
<dbReference type="SUPFAM" id="SSF143865">
    <property type="entry name" value="CorA soluble domain-like"/>
    <property type="match status" value="1"/>
</dbReference>
<reference evidence="13 14" key="1">
    <citation type="submission" date="2018-05" db="EMBL/GenBank/DDBJ databases">
        <title>Amnibacterium sp. M8JJ-5, whole genome shotgun sequence.</title>
        <authorList>
            <person name="Tuo L."/>
        </authorList>
    </citation>
    <scope>NUCLEOTIDE SEQUENCE [LARGE SCALE GENOMIC DNA]</scope>
    <source>
        <strain evidence="13 14">M8JJ-5</strain>
    </source>
</reference>
<evidence type="ECO:0000256" key="2">
    <source>
        <dbReference type="ARBA" id="ARBA00009765"/>
    </source>
</evidence>
<keyword evidence="14" id="KW-1185">Reference proteome</keyword>
<dbReference type="GO" id="GO:0050897">
    <property type="term" value="F:cobalt ion binding"/>
    <property type="evidence" value="ECO:0007669"/>
    <property type="project" value="TreeGrafter"/>
</dbReference>
<dbReference type="RefSeq" id="WP_116756453.1">
    <property type="nucleotide sequence ID" value="NZ_JBHUEX010000001.1"/>
</dbReference>
<dbReference type="EMBL" id="QEOP01000002">
    <property type="protein sequence ID" value="PVZ93939.1"/>
    <property type="molecule type" value="Genomic_DNA"/>
</dbReference>
<dbReference type="Proteomes" id="UP000244893">
    <property type="component" value="Unassembled WGS sequence"/>
</dbReference>
<evidence type="ECO:0000256" key="9">
    <source>
        <dbReference type="ARBA" id="ARBA00023136"/>
    </source>
</evidence>
<dbReference type="SUPFAM" id="SSF144083">
    <property type="entry name" value="Magnesium transport protein CorA, transmembrane region"/>
    <property type="match status" value="1"/>
</dbReference>
<keyword evidence="4" id="KW-1003">Cell membrane</keyword>
<evidence type="ECO:0000256" key="8">
    <source>
        <dbReference type="ARBA" id="ARBA00023065"/>
    </source>
</evidence>
<feature type="transmembrane region" description="Helical" evidence="12">
    <location>
        <begin position="281"/>
        <end position="300"/>
    </location>
</feature>
<comment type="caution">
    <text evidence="13">The sequence shown here is derived from an EMBL/GenBank/DDBJ whole genome shotgun (WGS) entry which is preliminary data.</text>
</comment>